<comment type="caution">
    <text evidence="1">The sequence shown here is derived from an EMBL/GenBank/DDBJ whole genome shotgun (WGS) entry which is preliminary data.</text>
</comment>
<evidence type="ECO:0000313" key="2">
    <source>
        <dbReference type="Proteomes" id="UP000800093"/>
    </source>
</evidence>
<evidence type="ECO:0000313" key="1">
    <source>
        <dbReference type="EMBL" id="KAF2265885.1"/>
    </source>
</evidence>
<protein>
    <submittedName>
        <fullName evidence="1">Uncharacterized protein</fullName>
    </submittedName>
</protein>
<name>A0A9P4KG96_9PLEO</name>
<dbReference type="Proteomes" id="UP000800093">
    <property type="component" value="Unassembled WGS sequence"/>
</dbReference>
<organism evidence="1 2">
    <name type="scientific">Lojkania enalia</name>
    <dbReference type="NCBI Taxonomy" id="147567"/>
    <lineage>
        <taxon>Eukaryota</taxon>
        <taxon>Fungi</taxon>
        <taxon>Dikarya</taxon>
        <taxon>Ascomycota</taxon>
        <taxon>Pezizomycotina</taxon>
        <taxon>Dothideomycetes</taxon>
        <taxon>Pleosporomycetidae</taxon>
        <taxon>Pleosporales</taxon>
        <taxon>Pleosporales incertae sedis</taxon>
        <taxon>Lojkania</taxon>
    </lineage>
</organism>
<dbReference type="EMBL" id="ML986602">
    <property type="protein sequence ID" value="KAF2265885.1"/>
    <property type="molecule type" value="Genomic_DNA"/>
</dbReference>
<accession>A0A9P4KG96</accession>
<keyword evidence="2" id="KW-1185">Reference proteome</keyword>
<gene>
    <name evidence="1" type="ORF">CC78DRAFT_578737</name>
</gene>
<proteinExistence type="predicted"/>
<dbReference type="OrthoDB" id="5314997at2759"/>
<reference evidence="2" key="1">
    <citation type="journal article" date="2020" name="Stud. Mycol.">
        <title>101 Dothideomycetes genomes: A test case for predicting lifestyles and emergence of pathogens.</title>
        <authorList>
            <person name="Haridas S."/>
            <person name="Albert R."/>
            <person name="Binder M."/>
            <person name="Bloem J."/>
            <person name="LaButti K."/>
            <person name="Salamov A."/>
            <person name="Andreopoulos B."/>
            <person name="Baker S."/>
            <person name="Barry K."/>
            <person name="Bills G."/>
            <person name="Bluhm B."/>
            <person name="Cannon C."/>
            <person name="Castanera R."/>
            <person name="Culley D."/>
            <person name="Daum C."/>
            <person name="Ezra D."/>
            <person name="Gonzalez J."/>
            <person name="Henrissat B."/>
            <person name="Kuo A."/>
            <person name="Liang C."/>
            <person name="Lipzen A."/>
            <person name="Lutzoni F."/>
            <person name="Magnuson J."/>
            <person name="Mondo S."/>
            <person name="Nolan M."/>
            <person name="Ohm R."/>
            <person name="Pangilinan J."/>
            <person name="Park H.-J."/>
            <person name="Ramirez L."/>
            <person name="Alfaro M."/>
            <person name="Sun H."/>
            <person name="Tritt A."/>
            <person name="Yoshinaga Y."/>
            <person name="Zwiers L.-H."/>
            <person name="Turgeon B."/>
            <person name="Goodwin S."/>
            <person name="Spatafora J."/>
            <person name="Crous P."/>
            <person name="Grigoriev I."/>
        </authorList>
    </citation>
    <scope>NUCLEOTIDE SEQUENCE [LARGE SCALE GENOMIC DNA]</scope>
    <source>
        <strain evidence="2">CBS 304.66</strain>
    </source>
</reference>
<dbReference type="AlphaFoldDB" id="A0A9P4KG96"/>
<sequence>MAPTKTLILPRLTKPARPFQFLDLPVENSLMVYERLPRTIKHTTSKTEYTIEPAQPSALDENGDVQIIDADDESADNIDASSISPARALTFIHCCTTTSILATCRIIHKEPTPIIHKTIDNWILDGGVKLIFSFDPLLYRL</sequence>